<dbReference type="GO" id="GO:0043195">
    <property type="term" value="C:terminal bouton"/>
    <property type="evidence" value="ECO:0007669"/>
    <property type="project" value="TreeGrafter"/>
</dbReference>
<name>A0A3Q2XNV6_HIPCM</name>
<reference evidence="15" key="1">
    <citation type="submission" date="2025-08" db="UniProtKB">
        <authorList>
            <consortium name="Ensembl"/>
        </authorList>
    </citation>
    <scope>IDENTIFICATION</scope>
</reference>
<keyword evidence="9" id="KW-0325">Glycoprotein</keyword>
<protein>
    <submittedName>
        <fullName evidence="15">Solute carrier family 18 member 2</fullName>
    </submittedName>
</protein>
<dbReference type="GeneTree" id="ENSGT00940000157593"/>
<dbReference type="FunFam" id="1.20.1250.20:FF:000116">
    <property type="entry name" value="synaptic vesicular amine transporter isoform X2"/>
    <property type="match status" value="1"/>
</dbReference>
<sequence length="518" mass="56211">MGRLDEFRQFNLLTWLREERQSRKLILFIVFVALLLDNMLLTVVVPIIPSYLYSLDESTDGVLNDTLPQQQTPPGAFDTIVSLYDNTVRLSGSNATAVSTGAIPPTSAAIMPDGGLPQNSTDCPRSTSKLINENVKVGLLFASKATVQLLTNPFIGPLTNRIGYQLPIFIGFCIMFISTIMFAFSSSYALLFLARSLQGVGSSCSSVAGMGMLASVYTDDEERGHAIGIALGGLAMGVLVGPPFGSVMYEFVGKTAPFLILAFLALFDGALQLFILKPTRVEPESQKGTPLLTLLRDPYIIIAAGAICFGNMAIAMLEPTLPIWMMETMCSRKWQLGVAFLPASISYLIGTYIFGTLAHKMGRWLCALIGMVVVGVCVPFARSIYGLILPNFGVGFAIGMVDSSMMPIMGYLVDLRHVSVYGSVYAIADVAFCMGFALGPSIGGSIAESIGFPWLMTIIGIVDILYAPLCLFLRNPPGQEEKIAILMDTNCSMKTRSYSTQGNYYQGENMEPDYDDYD</sequence>
<dbReference type="SUPFAM" id="SSF103473">
    <property type="entry name" value="MFS general substrate transporter"/>
    <property type="match status" value="1"/>
</dbReference>
<evidence type="ECO:0000313" key="15">
    <source>
        <dbReference type="Ensembl" id="ENSHCOP00000006405.1"/>
    </source>
</evidence>
<dbReference type="GO" id="GO:0005335">
    <property type="term" value="F:serotonin:sodium:chloride symporter activity"/>
    <property type="evidence" value="ECO:0007669"/>
    <property type="project" value="TreeGrafter"/>
</dbReference>
<dbReference type="InterPro" id="IPR011701">
    <property type="entry name" value="MFS"/>
</dbReference>
<dbReference type="GO" id="GO:0015842">
    <property type="term" value="P:aminergic neurotransmitter loading into synaptic vesicle"/>
    <property type="evidence" value="ECO:0007669"/>
    <property type="project" value="TreeGrafter"/>
</dbReference>
<feature type="transmembrane region" description="Helical" evidence="13">
    <location>
        <begin position="226"/>
        <end position="244"/>
    </location>
</feature>
<feature type="transmembrane region" description="Helical" evidence="13">
    <location>
        <begin position="364"/>
        <end position="388"/>
    </location>
</feature>
<evidence type="ECO:0000256" key="4">
    <source>
        <dbReference type="ARBA" id="ARBA00022692"/>
    </source>
</evidence>
<keyword evidence="7" id="KW-0770">Synapse</keyword>
<comment type="catalytic activity">
    <reaction evidence="11">
        <text>dopamine(in) + 2 H(+)(out) = dopamine(out) + 2 H(+)(in)</text>
        <dbReference type="Rhea" id="RHEA:73739"/>
        <dbReference type="ChEBI" id="CHEBI:15378"/>
        <dbReference type="ChEBI" id="CHEBI:59905"/>
    </reaction>
    <physiologicalReaction direction="left-to-right" evidence="11">
        <dbReference type="Rhea" id="RHEA:73740"/>
    </physiologicalReaction>
</comment>
<keyword evidence="8 13" id="KW-0472">Membrane</keyword>
<evidence type="ECO:0000256" key="7">
    <source>
        <dbReference type="ARBA" id="ARBA00023018"/>
    </source>
</evidence>
<evidence type="ECO:0000256" key="2">
    <source>
        <dbReference type="ARBA" id="ARBA00006829"/>
    </source>
</evidence>
<feature type="transmembrane region" description="Helical" evidence="13">
    <location>
        <begin position="256"/>
        <end position="276"/>
    </location>
</feature>
<organism evidence="15 16">
    <name type="scientific">Hippocampus comes</name>
    <name type="common">Tiger tail seahorse</name>
    <dbReference type="NCBI Taxonomy" id="109280"/>
    <lineage>
        <taxon>Eukaryota</taxon>
        <taxon>Metazoa</taxon>
        <taxon>Chordata</taxon>
        <taxon>Craniata</taxon>
        <taxon>Vertebrata</taxon>
        <taxon>Euteleostomi</taxon>
        <taxon>Actinopterygii</taxon>
        <taxon>Neopterygii</taxon>
        <taxon>Teleostei</taxon>
        <taxon>Neoteleostei</taxon>
        <taxon>Acanthomorphata</taxon>
        <taxon>Syngnathiaria</taxon>
        <taxon>Syngnathiformes</taxon>
        <taxon>Syngnathoidei</taxon>
        <taxon>Syngnathidae</taxon>
        <taxon>Hippocampus</taxon>
    </lineage>
</organism>
<dbReference type="NCBIfam" id="TIGR00880">
    <property type="entry name" value="2_A_01_02"/>
    <property type="match status" value="1"/>
</dbReference>
<evidence type="ECO:0000256" key="8">
    <source>
        <dbReference type="ARBA" id="ARBA00023136"/>
    </source>
</evidence>
<dbReference type="PANTHER" id="PTHR23506:SF30">
    <property type="entry name" value="SYNAPTIC VESICULAR AMINE TRANSPORTER"/>
    <property type="match status" value="1"/>
</dbReference>
<dbReference type="FunFam" id="1.20.1250.20:FF:000083">
    <property type="entry name" value="synaptic vesicular amine transporter isoform X1"/>
    <property type="match status" value="1"/>
</dbReference>
<evidence type="ECO:0000256" key="9">
    <source>
        <dbReference type="ARBA" id="ARBA00023180"/>
    </source>
</evidence>
<evidence type="ECO:0000256" key="10">
    <source>
        <dbReference type="ARBA" id="ARBA00023329"/>
    </source>
</evidence>
<dbReference type="OMA" id="IVAPLWG"/>
<dbReference type="PANTHER" id="PTHR23506">
    <property type="entry name" value="GH10249P"/>
    <property type="match status" value="1"/>
</dbReference>
<dbReference type="CDD" id="cd17384">
    <property type="entry name" value="MFS_SLC18A1_2_VAT1_2"/>
    <property type="match status" value="1"/>
</dbReference>
<feature type="transmembrane region" description="Helical" evidence="13">
    <location>
        <begin position="420"/>
        <end position="439"/>
    </location>
</feature>
<dbReference type="STRING" id="109280.ENSHCOP00000006405"/>
<dbReference type="InterPro" id="IPR050930">
    <property type="entry name" value="MFS_Vesicular_Transporter"/>
</dbReference>
<feature type="transmembrane region" description="Helical" evidence="13">
    <location>
        <begin position="168"/>
        <end position="193"/>
    </location>
</feature>
<reference evidence="15" key="2">
    <citation type="submission" date="2025-09" db="UniProtKB">
        <authorList>
            <consortium name="Ensembl"/>
        </authorList>
    </citation>
    <scope>IDENTIFICATION</scope>
</reference>
<dbReference type="AlphaFoldDB" id="A0A3Q2XNV6"/>
<evidence type="ECO:0000256" key="13">
    <source>
        <dbReference type="SAM" id="Phobius"/>
    </source>
</evidence>
<feature type="transmembrane region" description="Helical" evidence="13">
    <location>
        <begin position="394"/>
        <end position="413"/>
    </location>
</feature>
<dbReference type="Pfam" id="PF07690">
    <property type="entry name" value="MFS_1"/>
    <property type="match status" value="1"/>
</dbReference>
<evidence type="ECO:0000256" key="12">
    <source>
        <dbReference type="ARBA" id="ARBA00048115"/>
    </source>
</evidence>
<dbReference type="GO" id="GO:0030672">
    <property type="term" value="C:synaptic vesicle membrane"/>
    <property type="evidence" value="ECO:0007669"/>
    <property type="project" value="UniProtKB-SubCell"/>
</dbReference>
<dbReference type="PROSITE" id="PS50850">
    <property type="entry name" value="MFS"/>
    <property type="match status" value="1"/>
</dbReference>
<comment type="similarity">
    <text evidence="2">Belongs to the major facilitator superfamily. Vesicular transporter family.</text>
</comment>
<evidence type="ECO:0000256" key="5">
    <source>
        <dbReference type="ARBA" id="ARBA00022775"/>
    </source>
</evidence>
<feature type="domain" description="Major facilitator superfamily (MFS) profile" evidence="14">
    <location>
        <begin position="26"/>
        <end position="478"/>
    </location>
</feature>
<proteinExistence type="inferred from homology"/>
<feature type="transmembrane region" description="Helical" evidence="13">
    <location>
        <begin position="451"/>
        <end position="473"/>
    </location>
</feature>
<evidence type="ECO:0000256" key="11">
    <source>
        <dbReference type="ARBA" id="ARBA00034439"/>
    </source>
</evidence>
<keyword evidence="16" id="KW-1185">Reference proteome</keyword>
<dbReference type="Gene3D" id="1.20.1250.20">
    <property type="entry name" value="MFS general substrate transporter like domains"/>
    <property type="match status" value="2"/>
</dbReference>
<evidence type="ECO:0000256" key="1">
    <source>
        <dbReference type="ARBA" id="ARBA00004644"/>
    </source>
</evidence>
<dbReference type="Ensembl" id="ENSHCOT00000003737.1">
    <property type="protein sequence ID" value="ENSHCOP00000006405.1"/>
    <property type="gene ID" value="ENSHCOG00000008216.1"/>
</dbReference>
<dbReference type="InterPro" id="IPR001958">
    <property type="entry name" value="Tet-R_TetA/multi-R_MdtG-like"/>
</dbReference>
<evidence type="ECO:0000256" key="3">
    <source>
        <dbReference type="ARBA" id="ARBA00022448"/>
    </source>
</evidence>
<keyword evidence="3" id="KW-0813">Transport</keyword>
<keyword evidence="5" id="KW-0532">Neurotransmitter transport</keyword>
<comment type="catalytic activity">
    <reaction evidence="12">
        <text>serotonin(in) + 2 H(+)(out) = serotonin(out) + 2 H(+)(in)</text>
        <dbReference type="Rhea" id="RHEA:73743"/>
        <dbReference type="ChEBI" id="CHEBI:15378"/>
        <dbReference type="ChEBI" id="CHEBI:350546"/>
    </reaction>
    <physiologicalReaction direction="left-to-right" evidence="12">
        <dbReference type="Rhea" id="RHEA:73744"/>
    </physiologicalReaction>
</comment>
<dbReference type="Proteomes" id="UP000264820">
    <property type="component" value="Unplaced"/>
</dbReference>
<keyword evidence="6 13" id="KW-1133">Transmembrane helix</keyword>
<dbReference type="InterPro" id="IPR036259">
    <property type="entry name" value="MFS_trans_sf"/>
</dbReference>
<comment type="subcellular location">
    <subcellularLocation>
        <location evidence="1">Cytoplasmic vesicle</location>
        <location evidence="1">Secretory vesicle</location>
        <location evidence="1">Synaptic vesicle membrane</location>
        <topology evidence="1">Multi-pass membrane protein</topology>
    </subcellularLocation>
</comment>
<dbReference type="InterPro" id="IPR020846">
    <property type="entry name" value="MFS_dom"/>
</dbReference>
<accession>A0A3Q2XNV6</accession>
<evidence type="ECO:0000256" key="6">
    <source>
        <dbReference type="ARBA" id="ARBA00022989"/>
    </source>
</evidence>
<keyword evidence="4 13" id="KW-0812">Transmembrane</keyword>
<dbReference type="GO" id="GO:0042910">
    <property type="term" value="F:xenobiotic transmembrane transporter activity"/>
    <property type="evidence" value="ECO:0007669"/>
    <property type="project" value="InterPro"/>
</dbReference>
<feature type="transmembrane region" description="Helical" evidence="13">
    <location>
        <begin position="25"/>
        <end position="48"/>
    </location>
</feature>
<feature type="transmembrane region" description="Helical" evidence="13">
    <location>
        <begin position="297"/>
        <end position="317"/>
    </location>
</feature>
<evidence type="ECO:0000313" key="16">
    <source>
        <dbReference type="Proteomes" id="UP000264820"/>
    </source>
</evidence>
<keyword evidence="10" id="KW-0968">Cytoplasmic vesicle</keyword>
<evidence type="ECO:0000259" key="14">
    <source>
        <dbReference type="PROSITE" id="PS50850"/>
    </source>
</evidence>
<feature type="transmembrane region" description="Helical" evidence="13">
    <location>
        <begin position="337"/>
        <end position="357"/>
    </location>
</feature>